<dbReference type="Proteomes" id="UP001152300">
    <property type="component" value="Unassembled WGS sequence"/>
</dbReference>
<dbReference type="AlphaFoldDB" id="A0A9X0AEG5"/>
<dbReference type="EMBL" id="JAPEIS010000012">
    <property type="protein sequence ID" value="KAJ8061334.1"/>
    <property type="molecule type" value="Genomic_DNA"/>
</dbReference>
<organism evidence="1 2">
    <name type="scientific">Sclerotinia nivalis</name>
    <dbReference type="NCBI Taxonomy" id="352851"/>
    <lineage>
        <taxon>Eukaryota</taxon>
        <taxon>Fungi</taxon>
        <taxon>Dikarya</taxon>
        <taxon>Ascomycota</taxon>
        <taxon>Pezizomycotina</taxon>
        <taxon>Leotiomycetes</taxon>
        <taxon>Helotiales</taxon>
        <taxon>Sclerotiniaceae</taxon>
        <taxon>Sclerotinia</taxon>
    </lineage>
</organism>
<proteinExistence type="predicted"/>
<comment type="caution">
    <text evidence="1">The sequence shown here is derived from an EMBL/GenBank/DDBJ whole genome shotgun (WGS) entry which is preliminary data.</text>
</comment>
<name>A0A9X0AEG5_9HELO</name>
<dbReference type="OrthoDB" id="3559607at2759"/>
<reference evidence="1" key="1">
    <citation type="submission" date="2022-11" db="EMBL/GenBank/DDBJ databases">
        <title>Genome Resource of Sclerotinia nivalis Strain SnTB1, a Plant Pathogen Isolated from American Ginseng.</title>
        <authorList>
            <person name="Fan S."/>
        </authorList>
    </citation>
    <scope>NUCLEOTIDE SEQUENCE</scope>
    <source>
        <strain evidence="1">SnTB1</strain>
    </source>
</reference>
<dbReference type="Pfam" id="PF12511">
    <property type="entry name" value="DUF3716"/>
    <property type="match status" value="1"/>
</dbReference>
<dbReference type="InterPro" id="IPR022190">
    <property type="entry name" value="DUF3716"/>
</dbReference>
<evidence type="ECO:0000313" key="2">
    <source>
        <dbReference type="Proteomes" id="UP001152300"/>
    </source>
</evidence>
<keyword evidence="2" id="KW-1185">Reference proteome</keyword>
<sequence>MVLYNTVFVVVRTDQNPVLFIGGQQLLPFCYNPLQLALIALPGCSVPFVRNRISSAQVRTMHPSYINMLLIQSRGRIVPNRCCTYRRRGLMPFLECHRVAGHFCSCCGNCK</sequence>
<accession>A0A9X0AEG5</accession>
<gene>
    <name evidence="1" type="ORF">OCU04_010397</name>
</gene>
<evidence type="ECO:0000313" key="1">
    <source>
        <dbReference type="EMBL" id="KAJ8061334.1"/>
    </source>
</evidence>
<protein>
    <submittedName>
        <fullName evidence="1">Uncharacterized protein</fullName>
    </submittedName>
</protein>